<accession>K1NAE2</accession>
<evidence type="ECO:0000313" key="1">
    <source>
        <dbReference type="EMBL" id="EKB73187.1"/>
    </source>
</evidence>
<protein>
    <submittedName>
        <fullName evidence="1">Uncharacterized protein</fullName>
    </submittedName>
</protein>
<name>K1NAE2_9LACO</name>
<dbReference type="PATRIC" id="fig|883092.3.peg.583"/>
<dbReference type="HOGENOM" id="CLU_3311665_0_0_9"/>
<evidence type="ECO:0000313" key="2">
    <source>
        <dbReference type="Proteomes" id="UP000004722"/>
    </source>
</evidence>
<sequence length="39" mass="4453">MLDVLNNKVELSNVHFAEHKLAIEDAKTMLENEGWIATK</sequence>
<dbReference type="EMBL" id="AGZG01000027">
    <property type="protein sequence ID" value="EKB73187.1"/>
    <property type="molecule type" value="Genomic_DNA"/>
</dbReference>
<proteinExistence type="predicted"/>
<gene>
    <name evidence="1" type="ORF">HMPREF9249_00582</name>
</gene>
<dbReference type="AlphaFoldDB" id="K1NAE2"/>
<comment type="caution">
    <text evidence="1">The sequence shown here is derived from an EMBL/GenBank/DDBJ whole genome shotgun (WGS) entry which is preliminary data.</text>
</comment>
<dbReference type="Proteomes" id="UP000004722">
    <property type="component" value="Unassembled WGS sequence"/>
</dbReference>
<organism evidence="1 2">
    <name type="scientific">Lactobacillus crispatus FB077-07</name>
    <dbReference type="NCBI Taxonomy" id="883092"/>
    <lineage>
        <taxon>Bacteria</taxon>
        <taxon>Bacillati</taxon>
        <taxon>Bacillota</taxon>
        <taxon>Bacilli</taxon>
        <taxon>Lactobacillales</taxon>
        <taxon>Lactobacillaceae</taxon>
        <taxon>Lactobacillus</taxon>
    </lineage>
</organism>
<reference evidence="1 2" key="1">
    <citation type="submission" date="2012-07" db="EMBL/GenBank/DDBJ databases">
        <title>The Genome Sequence of Lactobacillus crispatus FB077-07.</title>
        <authorList>
            <consortium name="The Broad Institute Genome Sequencing Platform"/>
            <person name="Earl A."/>
            <person name="Ward D."/>
            <person name="Feldgarden M."/>
            <person name="Gevers D."/>
            <person name="Saerens B."/>
            <person name="Vaneechoutte M."/>
            <person name="Walker B."/>
            <person name="Young S.K."/>
            <person name="Zeng Q."/>
            <person name="Gargeya S."/>
            <person name="Fitzgerald M."/>
            <person name="Haas B."/>
            <person name="Abouelleil A."/>
            <person name="Alvarado L."/>
            <person name="Arachchi H.M."/>
            <person name="Berlin A.M."/>
            <person name="Chapman S.B."/>
            <person name="Goldberg J."/>
            <person name="Griggs A."/>
            <person name="Gujja S."/>
            <person name="Hansen M."/>
            <person name="Howarth C."/>
            <person name="Imamovic A."/>
            <person name="Larimer J."/>
            <person name="McCowen C."/>
            <person name="Montmayeur A."/>
            <person name="Murphy C."/>
            <person name="Neiman D."/>
            <person name="Pearson M."/>
            <person name="Priest M."/>
            <person name="Roberts A."/>
            <person name="Saif S."/>
            <person name="Shea T."/>
            <person name="Sisk P."/>
            <person name="Sykes S."/>
            <person name="Wortman J."/>
            <person name="Nusbaum C."/>
            <person name="Birren B."/>
        </authorList>
    </citation>
    <scope>NUCLEOTIDE SEQUENCE [LARGE SCALE GENOMIC DNA]</scope>
    <source>
        <strain evidence="1 2">FB077-07</strain>
    </source>
</reference>